<evidence type="ECO:0000259" key="3">
    <source>
        <dbReference type="PROSITE" id="PS51272"/>
    </source>
</evidence>
<dbReference type="InterPro" id="IPR001119">
    <property type="entry name" value="SLH_dom"/>
</dbReference>
<name>A0ABR5JXY9_9BACI</name>
<dbReference type="Proteomes" id="UP000050668">
    <property type="component" value="Unassembled WGS sequence"/>
</dbReference>
<evidence type="ECO:0000256" key="2">
    <source>
        <dbReference type="SAM" id="SignalP"/>
    </source>
</evidence>
<dbReference type="Pfam" id="PF00395">
    <property type="entry name" value="SLH"/>
    <property type="match status" value="1"/>
</dbReference>
<accession>A0ABR5JXY9</accession>
<dbReference type="EMBL" id="LGRV01000004">
    <property type="protein sequence ID" value="KOS67164.1"/>
    <property type="molecule type" value="Genomic_DNA"/>
</dbReference>
<reference evidence="5" key="1">
    <citation type="submission" date="2015-07" db="EMBL/GenBank/DDBJ databases">
        <title>Fjat-14205 dsm 2895.</title>
        <authorList>
            <person name="Liu B."/>
            <person name="Wang J."/>
            <person name="Zhu Y."/>
            <person name="Liu G."/>
            <person name="Chen Q."/>
            <person name="Chen Z."/>
            <person name="Lan J."/>
            <person name="Che J."/>
            <person name="Ge C."/>
            <person name="Shi H."/>
            <person name="Pan Z."/>
            <person name="Liu X."/>
        </authorList>
    </citation>
    <scope>NUCLEOTIDE SEQUENCE [LARGE SCALE GENOMIC DNA]</scope>
    <source>
        <strain evidence="5">DSM 25560</strain>
    </source>
</reference>
<dbReference type="InterPro" id="IPR032599">
    <property type="entry name" value="YcdB/YcdC_rep_domain"/>
</dbReference>
<keyword evidence="1 2" id="KW-0732">Signal</keyword>
<feature type="signal peptide" evidence="2">
    <location>
        <begin position="1"/>
        <end position="27"/>
    </location>
</feature>
<proteinExistence type="predicted"/>
<sequence length="740" mass="83128">MVNFKKVGIVLTSTAFSLGMLSPIAQASASVNEHSEKIEIQVAETDTKVTKNELIKKVRTLFPTEFNFLTDNDFQTGRGHYYFDDETIRHELRFDKMVDGKNIYGSFNFKGDNLELESFYYQPADVSDALFPAKISKEEAQKIAQNVLKKFPSATNYQLQEDGNGNDYYMSRPLSEPIRYSFSYLPTQNGVPISDQNITISVLGNGVIDNMYRNSPTTSKATFDGLEQKKNETDILKQMQDNVAVELRYFIDYDYSTDEREVKLVYMPISNYMGVHALTGQWQSANGFTTQAPKVQTIEKLVAQPLAPKKNGLTADEAEELAKSLLKVDPDKGKLTIDTVNERENEAGETVYSVDYMYWSGNSGSGSSLEINKATGEITRFHSFDRDFTKAKDSESGITKEVALSKAIEYLKELAPSYLHNYAKSTEGYSFDEYSKYHSFSFPRVVNGITVTGDEIYVGIGTDGSLSSLMINHQKISNWPSTSKVIAPDVAKATFSEALKTKLQYVKQDNKDKQHYDLVYAPTFDGVLYNQLDAMTGEWLNSIKPESDKEIIKHPTASKELNYLLNQKLLDVKDPANFNADKAVTKGEALKIIMKSLTYVYSGRYMGEGEELQSFPNIDSKHPLYATVEQAVQMGVLEPSDNFKIEDALTRQEFAEWSIRALDLEKAAQLSDLYKLNFTDASAIQPTYAGYVALANGMGLLDAQDNKINATGNITYAELAVSTIRLAHKISEKSNDRYYW</sequence>
<evidence type="ECO:0000256" key="1">
    <source>
        <dbReference type="ARBA" id="ARBA00022729"/>
    </source>
</evidence>
<dbReference type="RefSeq" id="WP_156312209.1">
    <property type="nucleotide sequence ID" value="NZ_LGRV01000004.1"/>
</dbReference>
<keyword evidence="5" id="KW-1185">Reference proteome</keyword>
<evidence type="ECO:0000313" key="5">
    <source>
        <dbReference type="Proteomes" id="UP000050668"/>
    </source>
</evidence>
<comment type="caution">
    <text evidence="4">The sequence shown here is derived from an EMBL/GenBank/DDBJ whole genome shotgun (WGS) entry which is preliminary data.</text>
</comment>
<organism evidence="4 5">
    <name type="scientific">Lysinibacillus contaminans</name>
    <dbReference type="NCBI Taxonomy" id="1293441"/>
    <lineage>
        <taxon>Bacteria</taxon>
        <taxon>Bacillati</taxon>
        <taxon>Bacillota</taxon>
        <taxon>Bacilli</taxon>
        <taxon>Bacillales</taxon>
        <taxon>Bacillaceae</taxon>
        <taxon>Lysinibacillus</taxon>
    </lineage>
</organism>
<feature type="domain" description="SLH" evidence="3">
    <location>
        <begin position="611"/>
        <end position="672"/>
    </location>
</feature>
<protein>
    <recommendedName>
        <fullName evidence="3">SLH domain-containing protein</fullName>
    </recommendedName>
</protein>
<gene>
    <name evidence="4" type="ORF">AEA09_15050</name>
</gene>
<evidence type="ECO:0000313" key="4">
    <source>
        <dbReference type="EMBL" id="KOS67164.1"/>
    </source>
</evidence>
<dbReference type="PROSITE" id="PS51272">
    <property type="entry name" value="SLH"/>
    <property type="match status" value="1"/>
</dbReference>
<feature type="chain" id="PRO_5047248212" description="SLH domain-containing protein" evidence="2">
    <location>
        <begin position="28"/>
        <end position="740"/>
    </location>
</feature>
<dbReference type="Pfam" id="PF16244">
    <property type="entry name" value="DUF4901"/>
    <property type="match status" value="1"/>
</dbReference>